<keyword evidence="1" id="KW-0732">Signal</keyword>
<evidence type="ECO:0000313" key="3">
    <source>
        <dbReference type="EMBL" id="CAH0107937.1"/>
    </source>
</evidence>
<protein>
    <recommendedName>
        <fullName evidence="2">CUB domain-containing protein</fullName>
    </recommendedName>
</protein>
<evidence type="ECO:0000259" key="2">
    <source>
        <dbReference type="Pfam" id="PF26080"/>
    </source>
</evidence>
<dbReference type="EMBL" id="CAKKLH010000280">
    <property type="protein sequence ID" value="CAH0107937.1"/>
    <property type="molecule type" value="Genomic_DNA"/>
</dbReference>
<dbReference type="PANTHER" id="PTHR33236">
    <property type="entry name" value="INTRAFLAGELLAR TRANSPORT PROTEIN 122 FAMILY PROTEIN-RELATED"/>
    <property type="match status" value="1"/>
</dbReference>
<feature type="chain" id="PRO_5035265388" description="CUB domain-containing protein" evidence="1">
    <location>
        <begin position="19"/>
        <end position="345"/>
    </location>
</feature>
<reference evidence="3" key="1">
    <citation type="submission" date="2021-11" db="EMBL/GenBank/DDBJ databases">
        <authorList>
            <person name="Schell T."/>
        </authorList>
    </citation>
    <scope>NUCLEOTIDE SEQUENCE</scope>
    <source>
        <strain evidence="3">M5</strain>
    </source>
</reference>
<proteinExistence type="predicted"/>
<feature type="signal peptide" evidence="1">
    <location>
        <begin position="1"/>
        <end position="18"/>
    </location>
</feature>
<evidence type="ECO:0000256" key="1">
    <source>
        <dbReference type="SAM" id="SignalP"/>
    </source>
</evidence>
<dbReference type="PANTHER" id="PTHR33236:SF5">
    <property type="entry name" value="CUB DOMAIN-CONTAINING PROTEIN"/>
    <property type="match status" value="1"/>
</dbReference>
<keyword evidence="4" id="KW-1185">Reference proteome</keyword>
<dbReference type="OrthoDB" id="6337346at2759"/>
<dbReference type="InterPro" id="IPR058698">
    <property type="entry name" value="CUB_metazoa"/>
</dbReference>
<evidence type="ECO:0000313" key="4">
    <source>
        <dbReference type="Proteomes" id="UP000789390"/>
    </source>
</evidence>
<dbReference type="Pfam" id="PF26080">
    <property type="entry name" value="CUB_animal"/>
    <property type="match status" value="1"/>
</dbReference>
<organism evidence="3 4">
    <name type="scientific">Daphnia galeata</name>
    <dbReference type="NCBI Taxonomy" id="27404"/>
    <lineage>
        <taxon>Eukaryota</taxon>
        <taxon>Metazoa</taxon>
        <taxon>Ecdysozoa</taxon>
        <taxon>Arthropoda</taxon>
        <taxon>Crustacea</taxon>
        <taxon>Branchiopoda</taxon>
        <taxon>Diplostraca</taxon>
        <taxon>Cladocera</taxon>
        <taxon>Anomopoda</taxon>
        <taxon>Daphniidae</taxon>
        <taxon>Daphnia</taxon>
    </lineage>
</organism>
<name>A0A8J2RR08_9CRUS</name>
<gene>
    <name evidence="3" type="ORF">DGAL_LOCUS11276</name>
</gene>
<feature type="domain" description="CUB" evidence="2">
    <location>
        <begin position="211"/>
        <end position="329"/>
    </location>
</feature>
<accession>A0A8J2RR08</accession>
<dbReference type="AlphaFoldDB" id="A0A8J2RR08"/>
<comment type="caution">
    <text evidence="3">The sequence shown here is derived from an EMBL/GenBank/DDBJ whole genome shotgun (WGS) entry which is preliminary data.</text>
</comment>
<dbReference type="Proteomes" id="UP000789390">
    <property type="component" value="Unassembled WGS sequence"/>
</dbReference>
<sequence length="345" mass="38032">MFGFLLLLVFSAILRLPANNFFDSRQVIENVVGDKLPKLLSKFGHSAELKSEESLWKLCLLSKGKDIRRGRFLNKVMPFRNKPIGSRKKNRYFSKMSQVNPLSTFMPCESTNGEESGICLISPVCLYYGGRATDGFCKMGLTCCVSELDFLTFSLAQPNSETICSVDSFQVAGAVNKVPTLCGENHGQHLYLMLPRTVTSVQIITWAIAQVATALCISHCEVSNGLPFSLSGNVPGTSQAAGDESCTNDYIVFPGGFSLPPTVPVKQRDRFCGTILSQVESGNISQTICSTAKPFRLLYRTNGDESITPVVDSHPHLGNQGFCLNYEQKFNLELDHALENEDRML</sequence>